<organism evidence="1 2">
    <name type="scientific">Sphingopyxis macrogoltabida</name>
    <name type="common">Sphingomonas macrogoltabidus</name>
    <dbReference type="NCBI Taxonomy" id="33050"/>
    <lineage>
        <taxon>Bacteria</taxon>
        <taxon>Pseudomonadati</taxon>
        <taxon>Pseudomonadota</taxon>
        <taxon>Alphaproteobacteria</taxon>
        <taxon>Sphingomonadales</taxon>
        <taxon>Sphingomonadaceae</taxon>
        <taxon>Sphingopyxis</taxon>
    </lineage>
</organism>
<dbReference type="RefSeq" id="WP_054731615.1">
    <property type="nucleotide sequence ID" value="NZ_CP009429.1"/>
</dbReference>
<proteinExistence type="predicted"/>
<dbReference type="Proteomes" id="UP000076088">
    <property type="component" value="Chromosome"/>
</dbReference>
<reference evidence="1 2" key="2">
    <citation type="journal article" date="2016" name="Genome Announc.">
        <title>Complete Genome Sequence of Sphingopyxis macrogoltabida Strain 203N (NBRC 111659), a Polyethylene Glycol Degrader.</title>
        <authorList>
            <person name="Ohtsubo Y."/>
            <person name="Nonoyama S."/>
            <person name="Nagata Y."/>
            <person name="Numata M."/>
            <person name="Tsuchikane K."/>
            <person name="Hosoyama A."/>
            <person name="Yamazoe A."/>
            <person name="Tsuda M."/>
            <person name="Fujita N."/>
            <person name="Kawai F."/>
        </authorList>
    </citation>
    <scope>NUCLEOTIDE SEQUENCE [LARGE SCALE GENOMIC DNA]</scope>
    <source>
        <strain evidence="1 2">203N</strain>
    </source>
</reference>
<reference evidence="2" key="1">
    <citation type="submission" date="2015-11" db="EMBL/GenBank/DDBJ databases">
        <title>Complete genome sequence of a polyethylene-glycol degrader Sphingopyxis macrogoltabida 203N (NBRC 111659).</title>
        <authorList>
            <person name="Yoshiyuki O."/>
            <person name="Shouta N."/>
            <person name="Nagata Y."/>
            <person name="Numata M."/>
            <person name="Tsuchikane K."/>
            <person name="Hosoyama A."/>
            <person name="Yamazoe A."/>
            <person name="Tsuda M."/>
            <person name="Fujita N."/>
            <person name="Kawai F."/>
        </authorList>
    </citation>
    <scope>NUCLEOTIDE SEQUENCE [LARGE SCALE GENOMIC DNA]</scope>
    <source>
        <strain evidence="2">203N</strain>
    </source>
</reference>
<keyword evidence="2" id="KW-1185">Reference proteome</keyword>
<accession>A0AAC9AXC9</accession>
<dbReference type="AlphaFoldDB" id="A0AAC9AXC9"/>
<evidence type="ECO:0000313" key="1">
    <source>
        <dbReference type="EMBL" id="AMU91600.1"/>
    </source>
</evidence>
<evidence type="ECO:0000313" key="2">
    <source>
        <dbReference type="Proteomes" id="UP000076088"/>
    </source>
</evidence>
<dbReference type="EMBL" id="CP013344">
    <property type="protein sequence ID" value="AMU91600.1"/>
    <property type="molecule type" value="Genomic_DNA"/>
</dbReference>
<dbReference type="KEGG" id="smaz:LH19_20950"/>
<gene>
    <name evidence="1" type="ORF">ATM17_21530</name>
</gene>
<protein>
    <submittedName>
        <fullName evidence="1">Uncharacterized protein</fullName>
    </submittedName>
</protein>
<name>A0AAC9AXC9_SPHMC</name>
<sequence length="91" mass="10020">MCGATPYVRPIAAETKRSAMIDGHDGVAVTGRADAYATALWLEGPSAFWLHPEGPLSDTTPDEWREKQSRAVGVRIENCFIENSGERVVRF</sequence>